<evidence type="ECO:0000313" key="2">
    <source>
        <dbReference type="EMBL" id="KKB96147.1"/>
    </source>
</evidence>
<name>A0A0F5MQ02_9RICK</name>
<comment type="caution">
    <text evidence="2">The sequence shown here is derived from an EMBL/GenBank/DDBJ whole genome shotgun (WGS) entry which is preliminary data.</text>
</comment>
<keyword evidence="3" id="KW-1185">Reference proteome</keyword>
<accession>A0A0F5MQ02</accession>
<dbReference type="Proteomes" id="UP000033358">
    <property type="component" value="Unassembled WGS sequence"/>
</dbReference>
<reference evidence="2 3" key="1">
    <citation type="submission" date="2015-02" db="EMBL/GenBank/DDBJ databases">
        <title>Single cell genomics of a rare environmental alphaproteobacterium provides unique insights into Rickettsiaceae evolution.</title>
        <authorList>
            <person name="Martijn J."/>
            <person name="Schulz F."/>
            <person name="Zaremba-Niedzwiedzka K."/>
            <person name="Viklund J."/>
            <person name="Stepanauskas R."/>
            <person name="Andersson S.G.E."/>
            <person name="Horn M."/>
            <person name="Guy L."/>
            <person name="Ettema T.J.G."/>
        </authorList>
    </citation>
    <scope>NUCLEOTIDE SEQUENCE [LARGE SCALE GENOMIC DNA]</scope>
    <source>
        <strain evidence="2 3">SCGC AAA041-L04</strain>
    </source>
</reference>
<organism evidence="2 3">
    <name type="scientific">Candidatus Arcanibacter lacustris</name>
    <dbReference type="NCBI Taxonomy" id="1607817"/>
    <lineage>
        <taxon>Bacteria</taxon>
        <taxon>Pseudomonadati</taxon>
        <taxon>Pseudomonadota</taxon>
        <taxon>Alphaproteobacteria</taxon>
        <taxon>Rickettsiales</taxon>
        <taxon>Candidatus Arcanibacter</taxon>
    </lineage>
</organism>
<gene>
    <name evidence="2" type="ORF">SZ25_00772</name>
</gene>
<sequence>MKSSFLATLLLGSVAYQSGANNYGLVSTSSFVGFTTQQPELSYLNLLTYQPTTHCYINDYIQNNYNVDLHTTESTKSDSSNHTDFAKELLARATISIISGYLKSKKSKKNQNISSDQQDLMVDIVKKSLEYAFEVSSNPAIKYTGTTIEALTIEVEKLNKKQKLDLLNLLKKVAKKVGTKYLLDSFEKPLIKEVLSSIGIKKGMTNDLAKQLPDFFQSILKGTEASIIKKIGKETREGVPKFLSSISVSILQEIVTTLQEPSTPSYQAKEAKTSQKGSPQISI</sequence>
<proteinExistence type="predicted"/>
<feature type="region of interest" description="Disordered" evidence="1">
    <location>
        <begin position="261"/>
        <end position="283"/>
    </location>
</feature>
<evidence type="ECO:0000313" key="3">
    <source>
        <dbReference type="Proteomes" id="UP000033358"/>
    </source>
</evidence>
<feature type="compositionally biased region" description="Polar residues" evidence="1">
    <location>
        <begin position="274"/>
        <end position="283"/>
    </location>
</feature>
<evidence type="ECO:0000256" key="1">
    <source>
        <dbReference type="SAM" id="MobiDB-lite"/>
    </source>
</evidence>
<dbReference type="EMBL" id="JYHA01000127">
    <property type="protein sequence ID" value="KKB96147.1"/>
    <property type="molecule type" value="Genomic_DNA"/>
</dbReference>
<protein>
    <submittedName>
        <fullName evidence="2">Uncharacterized protein</fullName>
    </submittedName>
</protein>
<dbReference type="AlphaFoldDB" id="A0A0F5MQ02"/>